<feature type="transmembrane region" description="Helical" evidence="17">
    <location>
        <begin position="36"/>
        <end position="59"/>
    </location>
</feature>
<evidence type="ECO:0000256" key="14">
    <source>
        <dbReference type="ARBA" id="ARBA00023316"/>
    </source>
</evidence>
<dbReference type="GO" id="GO:0030288">
    <property type="term" value="C:outer membrane-bounded periplasmic space"/>
    <property type="evidence" value="ECO:0007669"/>
    <property type="project" value="TreeGrafter"/>
</dbReference>
<dbReference type="EMBL" id="LBSA01000017">
    <property type="protein sequence ID" value="KKQ09075.1"/>
    <property type="molecule type" value="Genomic_DNA"/>
</dbReference>
<keyword evidence="17" id="KW-0812">Transmembrane</keyword>
<dbReference type="SUPFAM" id="SSF53955">
    <property type="entry name" value="Lysozyme-like"/>
    <property type="match status" value="1"/>
</dbReference>
<keyword evidence="10" id="KW-0133">Cell shape</keyword>
<dbReference type="GO" id="GO:0071555">
    <property type="term" value="P:cell wall organization"/>
    <property type="evidence" value="ECO:0007669"/>
    <property type="project" value="UniProtKB-KW"/>
</dbReference>
<dbReference type="InterPro" id="IPR012338">
    <property type="entry name" value="Beta-lactam/transpept-like"/>
</dbReference>
<dbReference type="SUPFAM" id="SSF56601">
    <property type="entry name" value="beta-lactamase/transpeptidase-like"/>
    <property type="match status" value="1"/>
</dbReference>
<feature type="domain" description="Penicillin-binding protein transpeptidase" evidence="18">
    <location>
        <begin position="401"/>
        <end position="658"/>
    </location>
</feature>
<evidence type="ECO:0000256" key="9">
    <source>
        <dbReference type="ARBA" id="ARBA00022801"/>
    </source>
</evidence>
<evidence type="ECO:0000256" key="5">
    <source>
        <dbReference type="ARBA" id="ARBA00022645"/>
    </source>
</evidence>
<dbReference type="InterPro" id="IPR001264">
    <property type="entry name" value="Glyco_trans_51"/>
</dbReference>
<evidence type="ECO:0000256" key="17">
    <source>
        <dbReference type="SAM" id="Phobius"/>
    </source>
</evidence>
<evidence type="ECO:0000256" key="7">
    <source>
        <dbReference type="ARBA" id="ARBA00022676"/>
    </source>
</evidence>
<dbReference type="Pfam" id="PF00905">
    <property type="entry name" value="Transpeptidase"/>
    <property type="match status" value="1"/>
</dbReference>
<evidence type="ECO:0000256" key="12">
    <source>
        <dbReference type="ARBA" id="ARBA00023136"/>
    </source>
</evidence>
<keyword evidence="12 17" id="KW-0472">Membrane</keyword>
<evidence type="ECO:0000256" key="13">
    <source>
        <dbReference type="ARBA" id="ARBA00023268"/>
    </source>
</evidence>
<dbReference type="AlphaFoldDB" id="A0A0G0F6C7"/>
<evidence type="ECO:0000256" key="2">
    <source>
        <dbReference type="ARBA" id="ARBA00007090"/>
    </source>
</evidence>
<dbReference type="Proteomes" id="UP000034492">
    <property type="component" value="Unassembled WGS sequence"/>
</dbReference>
<accession>A0A0G0F6C7</accession>
<evidence type="ECO:0000259" key="19">
    <source>
        <dbReference type="Pfam" id="PF00912"/>
    </source>
</evidence>
<keyword evidence="11" id="KW-0573">Peptidoglycan synthesis</keyword>
<evidence type="ECO:0000256" key="3">
    <source>
        <dbReference type="ARBA" id="ARBA00007739"/>
    </source>
</evidence>
<dbReference type="GO" id="GO:0005886">
    <property type="term" value="C:plasma membrane"/>
    <property type="evidence" value="ECO:0007669"/>
    <property type="project" value="UniProtKB-SubCell"/>
</dbReference>
<evidence type="ECO:0000256" key="8">
    <source>
        <dbReference type="ARBA" id="ARBA00022679"/>
    </source>
</evidence>
<dbReference type="InterPro" id="IPR050396">
    <property type="entry name" value="Glycosyltr_51/Transpeptidase"/>
</dbReference>
<feature type="domain" description="Glycosyl transferase family 51" evidence="19">
    <location>
        <begin position="138"/>
        <end position="313"/>
    </location>
</feature>
<dbReference type="PATRIC" id="fig|1618426.3.peg.637"/>
<evidence type="ECO:0000313" key="21">
    <source>
        <dbReference type="Proteomes" id="UP000034492"/>
    </source>
</evidence>
<dbReference type="PANTHER" id="PTHR32282">
    <property type="entry name" value="BINDING PROTEIN TRANSPEPTIDASE, PUTATIVE-RELATED"/>
    <property type="match status" value="1"/>
</dbReference>
<evidence type="ECO:0000256" key="15">
    <source>
        <dbReference type="ARBA" id="ARBA00034000"/>
    </source>
</evidence>
<keyword evidence="14" id="KW-0961">Cell wall biogenesis/degradation</keyword>
<dbReference type="Pfam" id="PF00912">
    <property type="entry name" value="Transgly"/>
    <property type="match status" value="1"/>
</dbReference>
<keyword evidence="8" id="KW-0808">Transferase</keyword>
<evidence type="ECO:0000256" key="6">
    <source>
        <dbReference type="ARBA" id="ARBA00022670"/>
    </source>
</evidence>
<keyword evidence="5" id="KW-0121">Carboxypeptidase</keyword>
<feature type="transmembrane region" description="Helical" evidence="17">
    <location>
        <begin position="12"/>
        <end position="30"/>
    </location>
</feature>
<evidence type="ECO:0000259" key="18">
    <source>
        <dbReference type="Pfam" id="PF00905"/>
    </source>
</evidence>
<evidence type="ECO:0000313" key="20">
    <source>
        <dbReference type="EMBL" id="KKQ09075.1"/>
    </source>
</evidence>
<organism evidence="20 21">
    <name type="scientific">Candidatus Daviesbacteria bacterium GW2011_GWB1_36_5</name>
    <dbReference type="NCBI Taxonomy" id="1618426"/>
    <lineage>
        <taxon>Bacteria</taxon>
        <taxon>Candidatus Daviesiibacteriota</taxon>
    </lineage>
</organism>
<comment type="similarity">
    <text evidence="2">In the C-terminal section; belongs to the transpeptidase family.</text>
</comment>
<sequence length="764" mass="84664">MARRKNKLKTQLNFLLLPILFLAWILVKLGQTFLKLINLLISFIALIDFKFFFNALLNFTKSFKFQKKKTKKAKKKAHIKTPAPGWSFSKTSISLTLLTLTFAASLYLGLHLVQDLPTPASLKESQSPVTTEFYSRDGTLIYRLYEDRNRTPVSLDSIPDHLVKATIAMEDKNFYGHFGVDVFGVARALWSYTQTGEVQGGSTITQQLIKNTLLTPERTVERKAKEVVLSLWTERIYSKKEILEMYFNEVPYGGPAWGIAAAAQTYFNKDVRELDLAESAFLAGLPASPTTYSPYGSNPQMGKARQRSVLRRMVEENFISQDEAQRAYDETLNIKAPLDEIKAPHFVMYVKNLLSQKYGERKVVRGGLRVTTTIDLDMQKKAEEIVEKEISTLGYLNVTNGAAMVTDAKTGHILAMVGSKNYWDPKFGNFNVATALRQPGSSIKPVTYTTAFMKGYTPGNILLDTPVTFRNAWESYSPVNYDGKYHGPVSIRTALGSSYNVPAVKMLSIVGIADMVKVAKDMGISTFEDSSRFGLSLTLGGGDVRLIDMMTVYGTLSQMGVRYDAQPILKLTDYTGKVLEDNTAPLGKRVIPAGVAYMVSSILADNKARTPAFGSSSLLNISGHIVAAKTGTTDSKRDNWTFGYTPELVVGVWVGNNDNSPMNPALTSGVTGAAPIWNKITTQVLKDKQNLAFERPAEVTELSVDGNKDFALKGVSTKSIVGLGRRRVRDEKENLEKEVITFTDPFSTFQSDQTGQIQIVPPNP</sequence>
<dbReference type="Gene3D" id="3.40.710.10">
    <property type="entry name" value="DD-peptidase/beta-lactamase superfamily"/>
    <property type="match status" value="1"/>
</dbReference>
<comment type="subcellular location">
    <subcellularLocation>
        <location evidence="1">Cell membrane</location>
    </subcellularLocation>
</comment>
<dbReference type="NCBIfam" id="TIGR02074">
    <property type="entry name" value="PBP_1a_fam"/>
    <property type="match status" value="1"/>
</dbReference>
<keyword evidence="6" id="KW-0645">Protease</keyword>
<dbReference type="PANTHER" id="PTHR32282:SF11">
    <property type="entry name" value="PENICILLIN-BINDING PROTEIN 1B"/>
    <property type="match status" value="1"/>
</dbReference>
<evidence type="ECO:0000256" key="4">
    <source>
        <dbReference type="ARBA" id="ARBA00022475"/>
    </source>
</evidence>
<comment type="similarity">
    <text evidence="3">In the N-terminal section; belongs to the glycosyltransferase 51 family.</text>
</comment>
<evidence type="ECO:0000256" key="16">
    <source>
        <dbReference type="ARBA" id="ARBA00049902"/>
    </source>
</evidence>
<dbReference type="GO" id="GO:0009002">
    <property type="term" value="F:serine-type D-Ala-D-Ala carboxypeptidase activity"/>
    <property type="evidence" value="ECO:0007669"/>
    <property type="project" value="UniProtKB-EC"/>
</dbReference>
<comment type="catalytic activity">
    <reaction evidence="16">
        <text>[GlcNAc-(1-&gt;4)-Mur2Ac(oyl-L-Ala-gamma-D-Glu-L-Lys-D-Ala-D-Ala)](n)-di-trans,octa-cis-undecaprenyl diphosphate + beta-D-GlcNAc-(1-&gt;4)-Mur2Ac(oyl-L-Ala-gamma-D-Glu-L-Lys-D-Ala-D-Ala)-di-trans,octa-cis-undecaprenyl diphosphate = [GlcNAc-(1-&gt;4)-Mur2Ac(oyl-L-Ala-gamma-D-Glu-L-Lys-D-Ala-D-Ala)](n+1)-di-trans,octa-cis-undecaprenyl diphosphate + di-trans,octa-cis-undecaprenyl diphosphate + H(+)</text>
        <dbReference type="Rhea" id="RHEA:23708"/>
        <dbReference type="Rhea" id="RHEA-COMP:9602"/>
        <dbReference type="Rhea" id="RHEA-COMP:9603"/>
        <dbReference type="ChEBI" id="CHEBI:15378"/>
        <dbReference type="ChEBI" id="CHEBI:58405"/>
        <dbReference type="ChEBI" id="CHEBI:60033"/>
        <dbReference type="ChEBI" id="CHEBI:78435"/>
        <dbReference type="EC" id="2.4.99.28"/>
    </reaction>
</comment>
<dbReference type="FunFam" id="1.10.3810.10:FF:000001">
    <property type="entry name" value="Penicillin-binding protein 1A"/>
    <property type="match status" value="1"/>
</dbReference>
<dbReference type="GO" id="GO:0008955">
    <property type="term" value="F:peptidoglycan glycosyltransferase activity"/>
    <property type="evidence" value="ECO:0007669"/>
    <property type="project" value="UniProtKB-EC"/>
</dbReference>
<keyword evidence="13" id="KW-0511">Multifunctional enzyme</keyword>
<dbReference type="GO" id="GO:0009252">
    <property type="term" value="P:peptidoglycan biosynthetic process"/>
    <property type="evidence" value="ECO:0007669"/>
    <property type="project" value="UniProtKB-KW"/>
</dbReference>
<dbReference type="GO" id="GO:0006508">
    <property type="term" value="P:proteolysis"/>
    <property type="evidence" value="ECO:0007669"/>
    <property type="project" value="UniProtKB-KW"/>
</dbReference>
<reference evidence="20 21" key="1">
    <citation type="journal article" date="2015" name="Nature">
        <title>rRNA introns, odd ribosomes, and small enigmatic genomes across a large radiation of phyla.</title>
        <authorList>
            <person name="Brown C.T."/>
            <person name="Hug L.A."/>
            <person name="Thomas B.C."/>
            <person name="Sharon I."/>
            <person name="Castelle C.J."/>
            <person name="Singh A."/>
            <person name="Wilkins M.J."/>
            <person name="Williams K.H."/>
            <person name="Banfield J.F."/>
        </authorList>
    </citation>
    <scope>NUCLEOTIDE SEQUENCE [LARGE SCALE GENOMIC DNA]</scope>
</reference>
<dbReference type="Gene3D" id="1.10.3810.10">
    <property type="entry name" value="Biosynthetic peptidoglycan transglycosylase-like"/>
    <property type="match status" value="1"/>
</dbReference>
<keyword evidence="7" id="KW-0328">Glycosyltransferase</keyword>
<proteinExistence type="inferred from homology"/>
<keyword evidence="9" id="KW-0378">Hydrolase</keyword>
<keyword evidence="4" id="KW-1003">Cell membrane</keyword>
<evidence type="ECO:0000256" key="11">
    <source>
        <dbReference type="ARBA" id="ARBA00022984"/>
    </source>
</evidence>
<evidence type="ECO:0000256" key="10">
    <source>
        <dbReference type="ARBA" id="ARBA00022960"/>
    </source>
</evidence>
<evidence type="ECO:0000256" key="1">
    <source>
        <dbReference type="ARBA" id="ARBA00004236"/>
    </source>
</evidence>
<gene>
    <name evidence="20" type="ORF">US19_C0017G0020</name>
</gene>
<dbReference type="GO" id="GO:0008658">
    <property type="term" value="F:penicillin binding"/>
    <property type="evidence" value="ECO:0007669"/>
    <property type="project" value="InterPro"/>
</dbReference>
<dbReference type="GO" id="GO:0008360">
    <property type="term" value="P:regulation of cell shape"/>
    <property type="evidence" value="ECO:0007669"/>
    <property type="project" value="UniProtKB-KW"/>
</dbReference>
<name>A0A0G0F6C7_9BACT</name>
<comment type="catalytic activity">
    <reaction evidence="15">
        <text>Preferential cleavage: (Ac)2-L-Lys-D-Ala-|-D-Ala. Also transpeptidation of peptidyl-alanyl moieties that are N-acyl substituents of D-alanine.</text>
        <dbReference type="EC" id="3.4.16.4"/>
    </reaction>
</comment>
<dbReference type="InterPro" id="IPR023346">
    <property type="entry name" value="Lysozyme-like_dom_sf"/>
</dbReference>
<keyword evidence="17" id="KW-1133">Transmembrane helix</keyword>
<comment type="caution">
    <text evidence="20">The sequence shown here is derived from an EMBL/GenBank/DDBJ whole genome shotgun (WGS) entry which is preliminary data.</text>
</comment>
<dbReference type="InterPro" id="IPR001460">
    <property type="entry name" value="PCN-bd_Tpept"/>
</dbReference>
<dbReference type="InterPro" id="IPR036950">
    <property type="entry name" value="PBP_transglycosylase"/>
</dbReference>
<protein>
    <submittedName>
        <fullName evidence="20">Penicillin-binding protein</fullName>
    </submittedName>
</protein>